<feature type="transmembrane region" description="Helical" evidence="1">
    <location>
        <begin position="6"/>
        <end position="26"/>
    </location>
</feature>
<proteinExistence type="predicted"/>
<comment type="caution">
    <text evidence="3">The sequence shown here is derived from an EMBL/GenBank/DDBJ whole genome shotgun (WGS) entry which is preliminary data.</text>
</comment>
<accession>A0A917EVE8</accession>
<reference evidence="3" key="2">
    <citation type="submission" date="2020-09" db="EMBL/GenBank/DDBJ databases">
        <authorList>
            <person name="Sun Q."/>
            <person name="Zhou Y."/>
        </authorList>
    </citation>
    <scope>NUCLEOTIDE SEQUENCE</scope>
    <source>
        <strain evidence="3">CGMCC 1.12153</strain>
    </source>
</reference>
<dbReference type="InterPro" id="IPR011642">
    <property type="entry name" value="Gate_dom"/>
</dbReference>
<dbReference type="InterPro" id="IPR014226">
    <property type="entry name" value="Spore_IM_YlbJ"/>
</dbReference>
<feature type="transmembrane region" description="Helical" evidence="1">
    <location>
        <begin position="207"/>
        <end position="232"/>
    </location>
</feature>
<feature type="transmembrane region" description="Helical" evidence="1">
    <location>
        <begin position="366"/>
        <end position="386"/>
    </location>
</feature>
<gene>
    <name evidence="3" type="ORF">GCM10010954_08160</name>
</gene>
<keyword evidence="4" id="KW-1185">Reference proteome</keyword>
<protein>
    <submittedName>
        <fullName evidence="3">Sporulation integral membrane protein YlbJ</fullName>
    </submittedName>
</protein>
<reference evidence="3" key="1">
    <citation type="journal article" date="2014" name="Int. J. Syst. Evol. Microbiol.">
        <title>Complete genome sequence of Corynebacterium casei LMG S-19264T (=DSM 44701T), isolated from a smear-ripened cheese.</title>
        <authorList>
            <consortium name="US DOE Joint Genome Institute (JGI-PGF)"/>
            <person name="Walter F."/>
            <person name="Albersmeier A."/>
            <person name="Kalinowski J."/>
            <person name="Ruckert C."/>
        </authorList>
    </citation>
    <scope>NUCLEOTIDE SEQUENCE</scope>
    <source>
        <strain evidence="3">CGMCC 1.12153</strain>
    </source>
</reference>
<dbReference type="AlphaFoldDB" id="A0A917EVE8"/>
<dbReference type="NCBIfam" id="TIGR02871">
    <property type="entry name" value="spore_ylbJ"/>
    <property type="match status" value="1"/>
</dbReference>
<organism evidence="3 4">
    <name type="scientific">Halobacillus andaensis</name>
    <dbReference type="NCBI Taxonomy" id="1176239"/>
    <lineage>
        <taxon>Bacteria</taxon>
        <taxon>Bacillati</taxon>
        <taxon>Bacillota</taxon>
        <taxon>Bacilli</taxon>
        <taxon>Bacillales</taxon>
        <taxon>Bacillaceae</taxon>
        <taxon>Halobacillus</taxon>
    </lineage>
</organism>
<evidence type="ECO:0000313" key="3">
    <source>
        <dbReference type="EMBL" id="GGF11870.1"/>
    </source>
</evidence>
<keyword evidence="1" id="KW-0472">Membrane</keyword>
<evidence type="ECO:0000256" key="1">
    <source>
        <dbReference type="SAM" id="Phobius"/>
    </source>
</evidence>
<feature type="transmembrane region" description="Helical" evidence="1">
    <location>
        <begin position="283"/>
        <end position="308"/>
    </location>
</feature>
<evidence type="ECO:0000313" key="4">
    <source>
        <dbReference type="Proteomes" id="UP000660110"/>
    </source>
</evidence>
<feature type="transmembrane region" description="Helical" evidence="1">
    <location>
        <begin position="320"/>
        <end position="338"/>
    </location>
</feature>
<name>A0A917EVE8_HALAA</name>
<keyword evidence="1" id="KW-1133">Transmembrane helix</keyword>
<dbReference type="Proteomes" id="UP000660110">
    <property type="component" value="Unassembled WGS sequence"/>
</dbReference>
<sequence length="395" mass="43379">MILLAYVKTLLLTIFIIYLTISLIQMPDVALSSSTKGLNLWWSIVFPSLLPFFIVAELLFGLGVVHGVGILSEKFMRPLFNVPGSGGFVWVMGMASGYPAGAKWTRELRKNGQVTRIEAERLVAFTNASSPLFILSAVSVGFFGDPGLGILLAAAHYGGCIIVGFLMRFYGYRDQRSSYRTASFSLKEAFLSIHKSRLKDGRPFGKLLGDAVIQSVQTLLLVGGFIIMFSVLTGMLKHSFLLDISYQILHLFHVPSDLHFPILTGLLELTTGIGEVTSSNAPLLTQLCLASFMLGFHGFSIQAQIASLLADTDIRFAPYFMARIIHGVTAVLIVTVLYHTTDIVSSNSINVSNITAHHNHSYLEFMYMYGPIFTIVAIALAFFLSCKKVNRAGQN</sequence>
<dbReference type="EMBL" id="BMEL01000001">
    <property type="protein sequence ID" value="GGF11870.1"/>
    <property type="molecule type" value="Genomic_DNA"/>
</dbReference>
<dbReference type="Pfam" id="PF07670">
    <property type="entry name" value="Gate"/>
    <property type="match status" value="1"/>
</dbReference>
<feature type="transmembrane region" description="Helical" evidence="1">
    <location>
        <begin position="150"/>
        <end position="170"/>
    </location>
</feature>
<evidence type="ECO:0000259" key="2">
    <source>
        <dbReference type="Pfam" id="PF07670"/>
    </source>
</evidence>
<feature type="domain" description="Nucleoside transporter/FeoB GTPase Gate" evidence="2">
    <location>
        <begin position="44"/>
        <end position="139"/>
    </location>
</feature>
<feature type="transmembrane region" description="Helical" evidence="1">
    <location>
        <begin position="80"/>
        <end position="101"/>
    </location>
</feature>
<dbReference type="RefSeq" id="WP_229734826.1">
    <property type="nucleotide sequence ID" value="NZ_BMEL01000001.1"/>
</dbReference>
<feature type="transmembrane region" description="Helical" evidence="1">
    <location>
        <begin position="38"/>
        <end position="60"/>
    </location>
</feature>
<keyword evidence="1" id="KW-0812">Transmembrane</keyword>